<dbReference type="PANTHER" id="PTHR44688:SF16">
    <property type="entry name" value="DNA-BINDING TRANSCRIPTIONAL ACTIVATOR DEVR_DOSR"/>
    <property type="match status" value="1"/>
</dbReference>
<proteinExistence type="predicted"/>
<evidence type="ECO:0000256" key="3">
    <source>
        <dbReference type="ARBA" id="ARBA00023163"/>
    </source>
</evidence>
<dbReference type="Proteomes" id="UP001138681">
    <property type="component" value="Unassembled WGS sequence"/>
</dbReference>
<gene>
    <name evidence="7" type="ORF">KCG46_03685</name>
</gene>
<dbReference type="GO" id="GO:0006355">
    <property type="term" value="P:regulation of DNA-templated transcription"/>
    <property type="evidence" value="ECO:0007669"/>
    <property type="project" value="InterPro"/>
</dbReference>
<evidence type="ECO:0000259" key="6">
    <source>
        <dbReference type="PROSITE" id="PS50043"/>
    </source>
</evidence>
<dbReference type="RefSeq" id="WP_218403968.1">
    <property type="nucleotide sequence ID" value="NZ_JAGSPC010000001.1"/>
</dbReference>
<keyword evidence="2" id="KW-0238">DNA-binding</keyword>
<dbReference type="EMBL" id="JAGSPC010000001">
    <property type="protein sequence ID" value="MBV7258676.1"/>
    <property type="molecule type" value="Genomic_DNA"/>
</dbReference>
<evidence type="ECO:0000256" key="2">
    <source>
        <dbReference type="ARBA" id="ARBA00023125"/>
    </source>
</evidence>
<dbReference type="Pfam" id="PF00196">
    <property type="entry name" value="GerE"/>
    <property type="match status" value="1"/>
</dbReference>
<feature type="region of interest" description="Disordered" evidence="4">
    <location>
        <begin position="82"/>
        <end position="101"/>
    </location>
</feature>
<keyword evidence="5" id="KW-1133">Transmembrane helix</keyword>
<keyword evidence="3" id="KW-0804">Transcription</keyword>
<evidence type="ECO:0000313" key="8">
    <source>
        <dbReference type="Proteomes" id="UP001138681"/>
    </source>
</evidence>
<dbReference type="SMART" id="SM00421">
    <property type="entry name" value="HTH_LUXR"/>
    <property type="match status" value="1"/>
</dbReference>
<sequence length="165" mass="18367">MDENRASNLLSSLTRRQTQVLDLALERLENKVIAARLGISERTVETHIEKAARKLGTARKNPTVKEYERLLEAFGNAERGFSRLGNKSGDRAERGQVATDQSIPDVPVSRLDVLDAQLGGKWWRLAGIVFILVMVLTAARTGLDFARYHSSYVSQTSQPESRSAQ</sequence>
<evidence type="ECO:0000313" key="7">
    <source>
        <dbReference type="EMBL" id="MBV7258676.1"/>
    </source>
</evidence>
<name>A0A9X1F1P5_9SPHN</name>
<feature type="domain" description="HTH luxR-type" evidence="6">
    <location>
        <begin position="6"/>
        <end position="71"/>
    </location>
</feature>
<keyword evidence="5" id="KW-0812">Transmembrane</keyword>
<comment type="caution">
    <text evidence="7">The sequence shown here is derived from an EMBL/GenBank/DDBJ whole genome shotgun (WGS) entry which is preliminary data.</text>
</comment>
<keyword evidence="8" id="KW-1185">Reference proteome</keyword>
<organism evidence="7 8">
    <name type="scientific">Erythrobacter crassostreae</name>
    <dbReference type="NCBI Taxonomy" id="2828328"/>
    <lineage>
        <taxon>Bacteria</taxon>
        <taxon>Pseudomonadati</taxon>
        <taxon>Pseudomonadota</taxon>
        <taxon>Alphaproteobacteria</taxon>
        <taxon>Sphingomonadales</taxon>
        <taxon>Erythrobacteraceae</taxon>
        <taxon>Erythrobacter/Porphyrobacter group</taxon>
        <taxon>Erythrobacter</taxon>
    </lineage>
</organism>
<dbReference type="PANTHER" id="PTHR44688">
    <property type="entry name" value="DNA-BINDING TRANSCRIPTIONAL ACTIVATOR DEVR_DOSR"/>
    <property type="match status" value="1"/>
</dbReference>
<feature type="transmembrane region" description="Helical" evidence="5">
    <location>
        <begin position="122"/>
        <end position="139"/>
    </location>
</feature>
<evidence type="ECO:0000256" key="5">
    <source>
        <dbReference type="SAM" id="Phobius"/>
    </source>
</evidence>
<dbReference type="CDD" id="cd06170">
    <property type="entry name" value="LuxR_C_like"/>
    <property type="match status" value="1"/>
</dbReference>
<dbReference type="InterPro" id="IPR000792">
    <property type="entry name" value="Tscrpt_reg_LuxR_C"/>
</dbReference>
<evidence type="ECO:0000256" key="4">
    <source>
        <dbReference type="SAM" id="MobiDB-lite"/>
    </source>
</evidence>
<reference evidence="7" key="1">
    <citation type="submission" date="2021-04" db="EMBL/GenBank/DDBJ databases">
        <authorList>
            <person name="Pira H."/>
            <person name="Risdian C."/>
            <person name="Wink J."/>
        </authorList>
    </citation>
    <scope>NUCLEOTIDE SEQUENCE</scope>
    <source>
        <strain evidence="7">WH158</strain>
    </source>
</reference>
<dbReference type="PROSITE" id="PS50043">
    <property type="entry name" value="HTH_LUXR_2"/>
    <property type="match status" value="1"/>
</dbReference>
<protein>
    <submittedName>
        <fullName evidence="7">Helix-turn-helix transcriptional regulator</fullName>
    </submittedName>
</protein>
<dbReference type="GO" id="GO:0003677">
    <property type="term" value="F:DNA binding"/>
    <property type="evidence" value="ECO:0007669"/>
    <property type="project" value="UniProtKB-KW"/>
</dbReference>
<keyword evidence="1" id="KW-0805">Transcription regulation</keyword>
<keyword evidence="5" id="KW-0472">Membrane</keyword>
<evidence type="ECO:0000256" key="1">
    <source>
        <dbReference type="ARBA" id="ARBA00023015"/>
    </source>
</evidence>
<dbReference type="AlphaFoldDB" id="A0A9X1F1P5"/>
<accession>A0A9X1F1P5</accession>